<accession>A0ACC3T2D9</accession>
<keyword evidence="2" id="KW-1185">Reference proteome</keyword>
<name>A0ACC3T2D9_LIPKO</name>
<evidence type="ECO:0000313" key="1">
    <source>
        <dbReference type="EMBL" id="KAK9238073.1"/>
    </source>
</evidence>
<protein>
    <submittedName>
        <fullName evidence="1">Uncharacterized protein</fullName>
    </submittedName>
</protein>
<evidence type="ECO:0000313" key="2">
    <source>
        <dbReference type="Proteomes" id="UP001433508"/>
    </source>
</evidence>
<dbReference type="Proteomes" id="UP001433508">
    <property type="component" value="Unassembled WGS sequence"/>
</dbReference>
<organism evidence="1 2">
    <name type="scientific">Lipomyces kononenkoae</name>
    <name type="common">Yeast</name>
    <dbReference type="NCBI Taxonomy" id="34357"/>
    <lineage>
        <taxon>Eukaryota</taxon>
        <taxon>Fungi</taxon>
        <taxon>Dikarya</taxon>
        <taxon>Ascomycota</taxon>
        <taxon>Saccharomycotina</taxon>
        <taxon>Lipomycetes</taxon>
        <taxon>Lipomycetales</taxon>
        <taxon>Lipomycetaceae</taxon>
        <taxon>Lipomyces</taxon>
    </lineage>
</organism>
<sequence length="403" mass="45334">MPLDIAWTVISQGPSAIPFWPYIKSYAPWVGAIYLLKRFFSGTANTWERDMHGRVVMVTGGTSGIGAEVVEDLAERGAQIILLVKSLSDGWLVEYIADLRNRKNNNLIYAEEVDLSSLHSIRVFATKWLDNSPPRRLDMVICCAGMLTPPFKQRIVTADGIEAHWGINYVAHYHLLTLLSPSFRVQPADRDVRIILSGCSSYVLADFDITDPEFKERGFPSSNPWRSFGSAKLALLMFLQQFQRTLDEYKRPDGNANNVRVFMANPGIVRTSTTRNFLTLGSLWGLLVYLIMWPIWWLVLKSPRQGAQTILHVAMSPECAHGNGGKVYNECAEVTRKSPRKEVEDEELGKRLWDVTAKQIEEAERRLKSRKENMESENTLNVGAKAAASATSTGPKKKSTKKV</sequence>
<gene>
    <name evidence="1" type="ORF">V1525DRAFT_359342</name>
</gene>
<comment type="caution">
    <text evidence="1">The sequence shown here is derived from an EMBL/GenBank/DDBJ whole genome shotgun (WGS) entry which is preliminary data.</text>
</comment>
<proteinExistence type="predicted"/>
<reference evidence="2" key="1">
    <citation type="journal article" date="2024" name="Front. Bioeng. Biotechnol.">
        <title>Genome-scale model development and genomic sequencing of the oleaginous clade Lipomyces.</title>
        <authorList>
            <person name="Czajka J.J."/>
            <person name="Han Y."/>
            <person name="Kim J."/>
            <person name="Mondo S.J."/>
            <person name="Hofstad B.A."/>
            <person name="Robles A."/>
            <person name="Haridas S."/>
            <person name="Riley R."/>
            <person name="LaButti K."/>
            <person name="Pangilinan J."/>
            <person name="Andreopoulos W."/>
            <person name="Lipzen A."/>
            <person name="Yan J."/>
            <person name="Wang M."/>
            <person name="Ng V."/>
            <person name="Grigoriev I.V."/>
            <person name="Spatafora J.W."/>
            <person name="Magnuson J.K."/>
            <person name="Baker S.E."/>
            <person name="Pomraning K.R."/>
        </authorList>
    </citation>
    <scope>NUCLEOTIDE SEQUENCE [LARGE SCALE GENOMIC DNA]</scope>
    <source>
        <strain evidence="2">CBS 7786</strain>
    </source>
</reference>
<dbReference type="EMBL" id="MU971361">
    <property type="protein sequence ID" value="KAK9238073.1"/>
    <property type="molecule type" value="Genomic_DNA"/>
</dbReference>